<proteinExistence type="predicted"/>
<feature type="region of interest" description="Disordered" evidence="1">
    <location>
        <begin position="1"/>
        <end position="23"/>
    </location>
</feature>
<evidence type="ECO:0000313" key="3">
    <source>
        <dbReference type="Proteomes" id="UP000051035"/>
    </source>
</evidence>
<name>A0A0S8JC61_UNCT6</name>
<accession>A0A0S8JC61</accession>
<dbReference type="EMBL" id="LJVA01000129">
    <property type="protein sequence ID" value="KPL07353.1"/>
    <property type="molecule type" value="Genomic_DNA"/>
</dbReference>
<evidence type="ECO:0000256" key="1">
    <source>
        <dbReference type="SAM" id="MobiDB-lite"/>
    </source>
</evidence>
<reference evidence="2 3" key="1">
    <citation type="journal article" date="2015" name="Microbiome">
        <title>Genomic resolution of linkages in carbon, nitrogen, and sulfur cycling among widespread estuary sediment bacteria.</title>
        <authorList>
            <person name="Baker B.J."/>
            <person name="Lazar C.S."/>
            <person name="Teske A.P."/>
            <person name="Dick G.J."/>
        </authorList>
    </citation>
    <scope>NUCLEOTIDE SEQUENCE [LARGE SCALE GENOMIC DNA]</scope>
    <source>
        <strain evidence="2">SM1_40</strain>
    </source>
</reference>
<feature type="compositionally biased region" description="Basic and acidic residues" evidence="1">
    <location>
        <begin position="112"/>
        <end position="122"/>
    </location>
</feature>
<dbReference type="Proteomes" id="UP000051035">
    <property type="component" value="Unassembled WGS sequence"/>
</dbReference>
<protein>
    <submittedName>
        <fullName evidence="2">Uncharacterized protein</fullName>
    </submittedName>
</protein>
<gene>
    <name evidence="2" type="ORF">AMJ71_09195</name>
</gene>
<sequence>MEKPPHHVPPGRLTNPARDAAPSLSIDFMAPTASSSLAVAGSPSRSCIPCQTVRRHASMISHGMARPTSSDSPPGSKAPLNPTGAPPRHRRLAGSWNEAPLLSGRGATPATENHRCSVRDRQQVPIQLSPSQPSRSRP</sequence>
<organism evidence="2 3">
    <name type="scientific">candidate division TA06 bacterium SM1_40</name>
    <dbReference type="NCBI Taxonomy" id="1703773"/>
    <lineage>
        <taxon>Bacteria</taxon>
        <taxon>Bacteria division TA06</taxon>
    </lineage>
</organism>
<comment type="caution">
    <text evidence="2">The sequence shown here is derived from an EMBL/GenBank/DDBJ whole genome shotgun (WGS) entry which is preliminary data.</text>
</comment>
<evidence type="ECO:0000313" key="2">
    <source>
        <dbReference type="EMBL" id="KPL07353.1"/>
    </source>
</evidence>
<feature type="compositionally biased region" description="Low complexity" evidence="1">
    <location>
        <begin position="125"/>
        <end position="138"/>
    </location>
</feature>
<feature type="region of interest" description="Disordered" evidence="1">
    <location>
        <begin position="58"/>
        <end position="138"/>
    </location>
</feature>
<dbReference type="AlphaFoldDB" id="A0A0S8JC61"/>